<keyword evidence="1" id="KW-0472">Membrane</keyword>
<organism evidence="2 3">
    <name type="scientific">Trichomonascus ciferrii</name>
    <dbReference type="NCBI Taxonomy" id="44093"/>
    <lineage>
        <taxon>Eukaryota</taxon>
        <taxon>Fungi</taxon>
        <taxon>Dikarya</taxon>
        <taxon>Ascomycota</taxon>
        <taxon>Saccharomycotina</taxon>
        <taxon>Dipodascomycetes</taxon>
        <taxon>Dipodascales</taxon>
        <taxon>Trichomonascaceae</taxon>
        <taxon>Trichomonascus</taxon>
        <taxon>Trichomonascus ciferrii complex</taxon>
    </lineage>
</organism>
<dbReference type="Proteomes" id="UP000761534">
    <property type="component" value="Unassembled WGS sequence"/>
</dbReference>
<dbReference type="PANTHER" id="PTHR42077">
    <property type="entry name" value="YALI0F30239P"/>
    <property type="match status" value="1"/>
</dbReference>
<dbReference type="VEuPathDB" id="FungiDB:TRICI_003911"/>
<name>A0A642V3T5_9ASCO</name>
<comment type="caution">
    <text evidence="2">The sequence shown here is derived from an EMBL/GenBank/DDBJ whole genome shotgun (WGS) entry which is preliminary data.</text>
</comment>
<dbReference type="PANTHER" id="PTHR42077:SF1">
    <property type="entry name" value="YALI0F30239P"/>
    <property type="match status" value="1"/>
</dbReference>
<accession>A0A642V3T5</accession>
<dbReference type="AlphaFoldDB" id="A0A642V3T5"/>
<evidence type="ECO:0000313" key="3">
    <source>
        <dbReference type="Proteomes" id="UP000761534"/>
    </source>
</evidence>
<reference evidence="2" key="1">
    <citation type="journal article" date="2019" name="G3 (Bethesda)">
        <title>Genome Assemblies of Two Rare Opportunistic Yeast Pathogens: Diutina rugosa (syn. Candida rugosa) and Trichomonascus ciferrii (syn. Candida ciferrii).</title>
        <authorList>
            <person name="Mixao V."/>
            <person name="Saus E."/>
            <person name="Hansen A.P."/>
            <person name="Lass-Florl C."/>
            <person name="Gabaldon T."/>
        </authorList>
    </citation>
    <scope>NUCLEOTIDE SEQUENCE</scope>
    <source>
        <strain evidence="2">CBS 4856</strain>
    </source>
</reference>
<protein>
    <submittedName>
        <fullName evidence="2">Uncharacterized protein</fullName>
    </submittedName>
</protein>
<gene>
    <name evidence="2" type="ORF">TRICI_003911</name>
</gene>
<dbReference type="EMBL" id="SWFS01000291">
    <property type="protein sequence ID" value="KAA8911189.1"/>
    <property type="molecule type" value="Genomic_DNA"/>
</dbReference>
<keyword evidence="3" id="KW-1185">Reference proteome</keyword>
<feature type="transmembrane region" description="Helical" evidence="1">
    <location>
        <begin position="15"/>
        <end position="36"/>
    </location>
</feature>
<keyword evidence="1" id="KW-1133">Transmembrane helix</keyword>
<evidence type="ECO:0000313" key="2">
    <source>
        <dbReference type="EMBL" id="KAA8911189.1"/>
    </source>
</evidence>
<keyword evidence="1" id="KW-0812">Transmembrane</keyword>
<sequence length="126" mass="14474">MALQEYYEPSTFTKLRSTIVLILVLAVLGVVGYFAYRVVMSINDVIQELLGNQKRFKMSEDGSLNINVKHRSREHTLDSAQRVAYKAWQNTKAPDTYDGPLKYREKEDARPSFRNMATRGANRGWA</sequence>
<evidence type="ECO:0000256" key="1">
    <source>
        <dbReference type="SAM" id="Phobius"/>
    </source>
</evidence>
<proteinExistence type="predicted"/>